<evidence type="ECO:0000256" key="6">
    <source>
        <dbReference type="ARBA" id="ARBA00022723"/>
    </source>
</evidence>
<dbReference type="PANTHER" id="PTHR11596">
    <property type="entry name" value="ALKALINE PHOSPHATASE"/>
    <property type="match status" value="1"/>
</dbReference>
<dbReference type="Proteomes" id="UP000825002">
    <property type="component" value="Unassembled WGS sequence"/>
</dbReference>
<evidence type="ECO:0000256" key="5">
    <source>
        <dbReference type="ARBA" id="ARBA00022553"/>
    </source>
</evidence>
<evidence type="ECO:0000256" key="7">
    <source>
        <dbReference type="ARBA" id="ARBA00022801"/>
    </source>
</evidence>
<accession>A0ABQ7S6S5</accession>
<gene>
    <name evidence="13" type="primary">ALPL</name>
    <name evidence="13" type="ORF">GZH46_02383</name>
</gene>
<dbReference type="PROSITE" id="PS00123">
    <property type="entry name" value="ALKALINE_PHOSPHATASE"/>
    <property type="match status" value="1"/>
</dbReference>
<evidence type="ECO:0000313" key="14">
    <source>
        <dbReference type="Proteomes" id="UP000825002"/>
    </source>
</evidence>
<evidence type="ECO:0000313" key="13">
    <source>
        <dbReference type="EMBL" id="KAG9509109.1"/>
    </source>
</evidence>
<dbReference type="EC" id="3.1.3.1" evidence="4 11"/>
<feature type="compositionally biased region" description="Low complexity" evidence="12">
    <location>
        <begin position="578"/>
        <end position="591"/>
    </location>
</feature>
<feature type="non-terminal residue" evidence="13">
    <location>
        <position position="1"/>
    </location>
</feature>
<keyword evidence="6" id="KW-0479">Metal-binding</keyword>
<evidence type="ECO:0000256" key="10">
    <source>
        <dbReference type="RuleBase" id="RU003946"/>
    </source>
</evidence>
<evidence type="ECO:0000256" key="4">
    <source>
        <dbReference type="ARBA" id="ARBA00012647"/>
    </source>
</evidence>
<dbReference type="EMBL" id="JAIFTH010000667">
    <property type="protein sequence ID" value="KAG9509109.1"/>
    <property type="molecule type" value="Genomic_DNA"/>
</dbReference>
<keyword evidence="7 11" id="KW-0378">Hydrolase</keyword>
<comment type="cofactor">
    <cofactor evidence="2">
        <name>Zn(2+)</name>
        <dbReference type="ChEBI" id="CHEBI:29105"/>
    </cofactor>
</comment>
<dbReference type="Pfam" id="PF00245">
    <property type="entry name" value="Alk_phosphatase"/>
    <property type="match status" value="1"/>
</dbReference>
<proteinExistence type="inferred from homology"/>
<evidence type="ECO:0000256" key="1">
    <source>
        <dbReference type="ARBA" id="ARBA00001946"/>
    </source>
</evidence>
<sequence>CHMSLPISISSIHAQYGKISNSMLSKGLDKIWRQALEHKFKNLLRYSRHEKNQYEHVQSSRNDVRPSPATTRLVTYCVIVLTLVSQNYVEALQSQAAGPPESMFTVYKHSTSEMNTEYWLKQGRQSLERALKYQPIVNQAKNGILFIGDGMSLSTITAARILFGQQHNRSGEESALSFEQLPNVALLKTYNVDQQIPDSAATATALLSGVKTNFYTLGVNAHVRLNDTNCTSHTAHAVHSILKLAQDAGKSTGIVTNTRITHATPGAAFAHSSNRKWECDHYMPTNLGPECKDIARQLIEDKPGINLNVILGGGRRCFFGVSNKDPTEGRGYRRDDRNLIDLWVKQKRAANRFNYAFVNSTRDLRSIDPTRTDYLLGLFAYSHMAYEEMRDQSDDGEPSLAEMTETAIRILSRNPRGYVLLVEGGRIDHAHHENIAGVALRETIALSQAVQVARYLTNPLETLLAVTSDHAHALTINGLAPRGNSILGLSRFFENSSQIPYTTLLYGNGPGNQQPRRDPSLEPNSTETPFYVQHAAVHQEESFHDGGDVAGRAGANICSARVCFCHVHRRLRKRSPLSQQQQQSHHIAQHSNGFFDCAT</sequence>
<comment type="catalytic activity">
    <reaction evidence="11">
        <text>a phosphate monoester + H2O = an alcohol + phosphate</text>
        <dbReference type="Rhea" id="RHEA:15017"/>
        <dbReference type="ChEBI" id="CHEBI:15377"/>
        <dbReference type="ChEBI" id="CHEBI:30879"/>
        <dbReference type="ChEBI" id="CHEBI:43474"/>
        <dbReference type="ChEBI" id="CHEBI:67140"/>
        <dbReference type="EC" id="3.1.3.1"/>
    </reaction>
</comment>
<protein>
    <recommendedName>
        <fullName evidence="4 11">Alkaline phosphatase</fullName>
        <ecNumber evidence="4 11">3.1.3.1</ecNumber>
    </recommendedName>
</protein>
<keyword evidence="8 11" id="KW-0862">Zinc</keyword>
<evidence type="ECO:0000256" key="11">
    <source>
        <dbReference type="RuleBase" id="RU003947"/>
    </source>
</evidence>
<comment type="similarity">
    <text evidence="3 10">Belongs to the alkaline phosphatase family.</text>
</comment>
<evidence type="ECO:0000256" key="12">
    <source>
        <dbReference type="SAM" id="MobiDB-lite"/>
    </source>
</evidence>
<reference evidence="13 14" key="1">
    <citation type="submission" date="2020-10" db="EMBL/GenBank/DDBJ databases">
        <authorList>
            <person name="Klimov P.B."/>
            <person name="Dyachkov S.M."/>
            <person name="Chetverikov P.E."/>
        </authorList>
    </citation>
    <scope>NUCLEOTIDE SEQUENCE [LARGE SCALE GENOMIC DNA]</scope>
    <source>
        <strain evidence="13">BMOC 18-1129-001#AD2665</strain>
        <tissue evidence="13">Entire mites</tissue>
    </source>
</reference>
<dbReference type="PRINTS" id="PR00113">
    <property type="entry name" value="ALKPHPHTASE"/>
</dbReference>
<feature type="region of interest" description="Disordered" evidence="12">
    <location>
        <begin position="507"/>
        <end position="526"/>
    </location>
</feature>
<dbReference type="InterPro" id="IPR017850">
    <property type="entry name" value="Alkaline_phosphatase_core_sf"/>
</dbReference>
<organism evidence="13 14">
    <name type="scientific">Fragariocoptes setiger</name>
    <dbReference type="NCBI Taxonomy" id="1670756"/>
    <lineage>
        <taxon>Eukaryota</taxon>
        <taxon>Metazoa</taxon>
        <taxon>Ecdysozoa</taxon>
        <taxon>Arthropoda</taxon>
        <taxon>Chelicerata</taxon>
        <taxon>Arachnida</taxon>
        <taxon>Acari</taxon>
        <taxon>Acariformes</taxon>
        <taxon>Trombidiformes</taxon>
        <taxon>Prostigmata</taxon>
        <taxon>Eupodina</taxon>
        <taxon>Eriophyoidea</taxon>
        <taxon>Phytoptidae</taxon>
        <taxon>Fragariocoptes</taxon>
    </lineage>
</organism>
<dbReference type="SMART" id="SM00098">
    <property type="entry name" value="alkPPc"/>
    <property type="match status" value="1"/>
</dbReference>
<evidence type="ECO:0000256" key="8">
    <source>
        <dbReference type="ARBA" id="ARBA00022833"/>
    </source>
</evidence>
<evidence type="ECO:0000256" key="9">
    <source>
        <dbReference type="ARBA" id="ARBA00022842"/>
    </source>
</evidence>
<keyword evidence="5" id="KW-0597">Phosphoprotein</keyword>
<feature type="region of interest" description="Disordered" evidence="12">
    <location>
        <begin position="575"/>
        <end position="599"/>
    </location>
</feature>
<dbReference type="PANTHER" id="PTHR11596:SF5">
    <property type="entry name" value="ALKALINE PHOSPHATASE"/>
    <property type="match status" value="1"/>
</dbReference>
<dbReference type="InterPro" id="IPR001952">
    <property type="entry name" value="Alkaline_phosphatase"/>
</dbReference>
<dbReference type="InterPro" id="IPR018299">
    <property type="entry name" value="Alkaline_phosphatase_AS"/>
</dbReference>
<dbReference type="Gene3D" id="3.40.720.10">
    <property type="entry name" value="Alkaline Phosphatase, subunit A"/>
    <property type="match status" value="1"/>
</dbReference>
<comment type="cofactor">
    <cofactor evidence="1">
        <name>Mg(2+)</name>
        <dbReference type="ChEBI" id="CHEBI:18420"/>
    </cofactor>
</comment>
<comment type="caution">
    <text evidence="13">The sequence shown here is derived from an EMBL/GenBank/DDBJ whole genome shotgun (WGS) entry which is preliminary data.</text>
</comment>
<dbReference type="SUPFAM" id="SSF53649">
    <property type="entry name" value="Alkaline phosphatase-like"/>
    <property type="match status" value="1"/>
</dbReference>
<keyword evidence="14" id="KW-1185">Reference proteome</keyword>
<evidence type="ECO:0000256" key="2">
    <source>
        <dbReference type="ARBA" id="ARBA00001947"/>
    </source>
</evidence>
<name>A0ABQ7S6S5_9ACAR</name>
<keyword evidence="9 11" id="KW-0460">Magnesium</keyword>
<evidence type="ECO:0000256" key="3">
    <source>
        <dbReference type="ARBA" id="ARBA00005984"/>
    </source>
</evidence>
<dbReference type="CDD" id="cd16012">
    <property type="entry name" value="ALP"/>
    <property type="match status" value="1"/>
</dbReference>